<gene>
    <name evidence="3" type="ORF">GCM10009754_84110</name>
</gene>
<sequence length="183" mass="18660">MSDGTPKRSRSLWLVSVLLLLSAAALWGSSRLVWSASARDAGVRGIVLDQRTGAEEASAVVPLALLALAGVAAMIATGGWPRRVFGAVLAVAGLAACWTAVNGVRFGGFPDGAPVAEIHAGRALALAGGILMIAAGLAGFKGAGRMPRLGARYSAPGAKRSVRDPDTELWESLSDGEDPTASR</sequence>
<keyword evidence="2" id="KW-0812">Transmembrane</keyword>
<evidence type="ECO:0000313" key="3">
    <source>
        <dbReference type="EMBL" id="GAA1992359.1"/>
    </source>
</evidence>
<dbReference type="InterPro" id="IPR019051">
    <property type="entry name" value="Trp_biosyn_TM_oprn/chp"/>
</dbReference>
<feature type="transmembrane region" description="Helical" evidence="2">
    <location>
        <begin position="121"/>
        <end position="140"/>
    </location>
</feature>
<proteinExistence type="predicted"/>
<comment type="caution">
    <text evidence="3">The sequence shown here is derived from an EMBL/GenBank/DDBJ whole genome shotgun (WGS) entry which is preliminary data.</text>
</comment>
<dbReference type="Pfam" id="PF09534">
    <property type="entry name" value="Trp_oprn_chp"/>
    <property type="match status" value="1"/>
</dbReference>
<keyword evidence="2" id="KW-1133">Transmembrane helix</keyword>
<name>A0ABP5E693_9PSEU</name>
<evidence type="ECO:0000256" key="2">
    <source>
        <dbReference type="SAM" id="Phobius"/>
    </source>
</evidence>
<dbReference type="Proteomes" id="UP001501116">
    <property type="component" value="Unassembled WGS sequence"/>
</dbReference>
<dbReference type="EMBL" id="BAAANN010000064">
    <property type="protein sequence ID" value="GAA1992359.1"/>
    <property type="molecule type" value="Genomic_DNA"/>
</dbReference>
<evidence type="ECO:0000256" key="1">
    <source>
        <dbReference type="SAM" id="MobiDB-lite"/>
    </source>
</evidence>
<feature type="transmembrane region" description="Helical" evidence="2">
    <location>
        <begin position="84"/>
        <end position="101"/>
    </location>
</feature>
<organism evidence="3 4">
    <name type="scientific">Amycolatopsis minnesotensis</name>
    <dbReference type="NCBI Taxonomy" id="337894"/>
    <lineage>
        <taxon>Bacteria</taxon>
        <taxon>Bacillati</taxon>
        <taxon>Actinomycetota</taxon>
        <taxon>Actinomycetes</taxon>
        <taxon>Pseudonocardiales</taxon>
        <taxon>Pseudonocardiaceae</taxon>
        <taxon>Amycolatopsis</taxon>
    </lineage>
</organism>
<feature type="compositionally biased region" description="Acidic residues" evidence="1">
    <location>
        <begin position="174"/>
        <end position="183"/>
    </location>
</feature>
<accession>A0ABP5E693</accession>
<reference evidence="4" key="1">
    <citation type="journal article" date="2019" name="Int. J. Syst. Evol. Microbiol.">
        <title>The Global Catalogue of Microorganisms (GCM) 10K type strain sequencing project: providing services to taxonomists for standard genome sequencing and annotation.</title>
        <authorList>
            <consortium name="The Broad Institute Genomics Platform"/>
            <consortium name="The Broad Institute Genome Sequencing Center for Infectious Disease"/>
            <person name="Wu L."/>
            <person name="Ma J."/>
        </authorList>
    </citation>
    <scope>NUCLEOTIDE SEQUENCE [LARGE SCALE GENOMIC DNA]</scope>
    <source>
        <strain evidence="4">JCM 14545</strain>
    </source>
</reference>
<dbReference type="RefSeq" id="WP_344431585.1">
    <property type="nucleotide sequence ID" value="NZ_BAAANN010000064.1"/>
</dbReference>
<keyword evidence="4" id="KW-1185">Reference proteome</keyword>
<evidence type="ECO:0000313" key="4">
    <source>
        <dbReference type="Proteomes" id="UP001501116"/>
    </source>
</evidence>
<keyword evidence="2" id="KW-0472">Membrane</keyword>
<protein>
    <submittedName>
        <fullName evidence="3">Trp biosynthesis-associated membrane protein</fullName>
    </submittedName>
</protein>
<feature type="transmembrane region" description="Helical" evidence="2">
    <location>
        <begin position="59"/>
        <end position="77"/>
    </location>
</feature>
<feature type="region of interest" description="Disordered" evidence="1">
    <location>
        <begin position="154"/>
        <end position="183"/>
    </location>
</feature>